<dbReference type="InterPro" id="IPR052016">
    <property type="entry name" value="Bact_Sigma-Reg"/>
</dbReference>
<evidence type="ECO:0000256" key="1">
    <source>
        <dbReference type="ARBA" id="ARBA00022801"/>
    </source>
</evidence>
<dbReference type="GO" id="GO:0016791">
    <property type="term" value="F:phosphatase activity"/>
    <property type="evidence" value="ECO:0007669"/>
    <property type="project" value="TreeGrafter"/>
</dbReference>
<protein>
    <recommendedName>
        <fullName evidence="5">PPM-type phosphatase domain-containing protein</fullName>
    </recommendedName>
</protein>
<dbReference type="SMART" id="SM00331">
    <property type="entry name" value="PP2C_SIG"/>
    <property type="match status" value="1"/>
</dbReference>
<sequence>MYLFSFLLCLLLWIATPAMAQRVHFDILKEYGPGADYSGSAENRDIAQNDQGYLFFANAEGVLRYDGSFWTLINNGIPQPIRSVGASVAHREVFYGGMGTLGKLRYQPEKGFQLVSLVEELPDSLRDFKDVRQCLVHRSEVYFNTEKYLLIRALDAPQWRVIAIQKKIKRVFLFGDHLILRSARHFHYYFKGRERLFKRGAFFSDKRIATIFPVNEERWIIAGQMGPNDHIWDYFPQSGERRLWKGSRRLGVLEGGALLNKDQIIFFSKRRGLLYFNLQGQLLRALGRKEGLSSGRIADLYNDPQGISWVAHAKGVSQVRNNGRTFFVFPEGGQFQGMVTTLFRYSPDTVYFGTQEQFGRILEGADNMAPKIEILNRKMGEVLQFQWSQQIGLLILTEEGLFNWSEELGLLPFLLNRTEVLSFHIFRKWQKEWLLIARRENFEIYELSNAGPQRWWFSGGWPGIPNRIIPAAHQGEFLYQLWVGHRNADLGFLQLKFIAPDSLKVHSRFFSRQKQTAGFDLILSQMVGEDLFIRDKALWKYDYRKQEFEYLKSFPKTIRVYPVDRRKRKVVLNSFDREEEEFWMSQWDSEQQRFLKSDWSMAGLSFGKMTSGVPKGKQGYFWMGGSFGLFGLHTSIFNISLQERQPQFLNMEYLNSGRSEVLSGEDYYSFQMPYDSLPIRLNYGVVGDNTMPHKYRYRIVGHSSWSDWSYKTQMIIENLFEGEYEIEIEAMNIFGEVGPTNNRSLIILPPVYRQWYAYLIYVMLVGGLFIAGGKWFSYRFKRENSILEEKVALRTSAILRKNELLKKQTEHLELQAKAIRLQNQQMERDLKYGARLQRASLPKAKELLRYVDRYFVLFRPKTKVGGDFYLVMPYGDQQFILAAGDCTGHGVPGALVSSIANVLIRETIKLKAVSEPKEVMEIVDQEFTRLMKNDNPFLQEGLELALCFIDPKERKVKFSGAKRPLWVLENGVLHKYKGARRSIGEVFLRKDIPFSQCEFQYAATTSFFLFSDGLTDQFGGPDNRKFGQKRLEELILKTKPQFLEATPFIQAFEEWKGQEDQVDDVLLISFTLK</sequence>
<evidence type="ECO:0000256" key="2">
    <source>
        <dbReference type="SAM" id="Coils"/>
    </source>
</evidence>
<keyword evidence="3" id="KW-0472">Membrane</keyword>
<dbReference type="InterPro" id="IPR001932">
    <property type="entry name" value="PPM-type_phosphatase-like_dom"/>
</dbReference>
<dbReference type="AlphaFoldDB" id="A0AAN4VZB5"/>
<proteinExistence type="predicted"/>
<evidence type="ECO:0000256" key="4">
    <source>
        <dbReference type="SAM" id="SignalP"/>
    </source>
</evidence>
<feature type="coiled-coil region" evidence="2">
    <location>
        <begin position="802"/>
        <end position="829"/>
    </location>
</feature>
<keyword evidence="3" id="KW-0812">Transmembrane</keyword>
<dbReference type="Proteomes" id="UP001310022">
    <property type="component" value="Unassembled WGS sequence"/>
</dbReference>
<dbReference type="Gene3D" id="2.130.10.10">
    <property type="entry name" value="YVTN repeat-like/Quinoprotein amine dehydrogenase"/>
    <property type="match status" value="1"/>
</dbReference>
<dbReference type="PANTHER" id="PTHR43156">
    <property type="entry name" value="STAGE II SPORULATION PROTEIN E-RELATED"/>
    <property type="match status" value="1"/>
</dbReference>
<feature type="chain" id="PRO_5042962660" description="PPM-type phosphatase domain-containing protein" evidence="4">
    <location>
        <begin position="21"/>
        <end position="1073"/>
    </location>
</feature>
<keyword evidence="7" id="KW-1185">Reference proteome</keyword>
<dbReference type="PANTHER" id="PTHR43156:SF9">
    <property type="entry name" value="HAMP DOMAIN-CONTAINING PROTEIN"/>
    <property type="match status" value="1"/>
</dbReference>
<dbReference type="RefSeq" id="WP_338237193.1">
    <property type="nucleotide sequence ID" value="NZ_BQKE01000001.1"/>
</dbReference>
<dbReference type="Gene3D" id="2.60.40.10">
    <property type="entry name" value="Immunoglobulins"/>
    <property type="match status" value="1"/>
</dbReference>
<feature type="domain" description="PPM-type phosphatase" evidence="5">
    <location>
        <begin position="849"/>
        <end position="1072"/>
    </location>
</feature>
<feature type="transmembrane region" description="Helical" evidence="3">
    <location>
        <begin position="755"/>
        <end position="776"/>
    </location>
</feature>
<reference evidence="6 7" key="1">
    <citation type="submission" date="2021-12" db="EMBL/GenBank/DDBJ databases">
        <title>Genome sequencing of bacteria with rrn-lacking chromosome and rrn-plasmid.</title>
        <authorList>
            <person name="Anda M."/>
            <person name="Iwasaki W."/>
        </authorList>
    </citation>
    <scope>NUCLEOTIDE SEQUENCE [LARGE SCALE GENOMIC DNA]</scope>
    <source>
        <strain evidence="6 7">NBRC 15940</strain>
    </source>
</reference>
<dbReference type="Gene3D" id="3.60.40.10">
    <property type="entry name" value="PPM-type phosphatase domain"/>
    <property type="match status" value="1"/>
</dbReference>
<keyword evidence="4" id="KW-0732">Signal</keyword>
<accession>A0AAN4VZB5</accession>
<evidence type="ECO:0000313" key="6">
    <source>
        <dbReference type="EMBL" id="GJM61713.1"/>
    </source>
</evidence>
<comment type="caution">
    <text evidence="6">The sequence shown here is derived from an EMBL/GenBank/DDBJ whole genome shotgun (WGS) entry which is preliminary data.</text>
</comment>
<keyword evidence="2" id="KW-0175">Coiled coil</keyword>
<keyword evidence="3" id="KW-1133">Transmembrane helix</keyword>
<evidence type="ECO:0000259" key="5">
    <source>
        <dbReference type="SMART" id="SM00331"/>
    </source>
</evidence>
<organism evidence="6 7">
    <name type="scientific">Persicobacter diffluens</name>
    <dbReference type="NCBI Taxonomy" id="981"/>
    <lineage>
        <taxon>Bacteria</taxon>
        <taxon>Pseudomonadati</taxon>
        <taxon>Bacteroidota</taxon>
        <taxon>Cytophagia</taxon>
        <taxon>Cytophagales</taxon>
        <taxon>Persicobacteraceae</taxon>
        <taxon>Persicobacter</taxon>
    </lineage>
</organism>
<name>A0AAN4VZB5_9BACT</name>
<gene>
    <name evidence="6" type="ORF">PEDI_22650</name>
</gene>
<dbReference type="Pfam" id="PF07228">
    <property type="entry name" value="SpoIIE"/>
    <property type="match status" value="1"/>
</dbReference>
<dbReference type="EMBL" id="BQKE01000001">
    <property type="protein sequence ID" value="GJM61713.1"/>
    <property type="molecule type" value="Genomic_DNA"/>
</dbReference>
<dbReference type="InterPro" id="IPR015943">
    <property type="entry name" value="WD40/YVTN_repeat-like_dom_sf"/>
</dbReference>
<evidence type="ECO:0000256" key="3">
    <source>
        <dbReference type="SAM" id="Phobius"/>
    </source>
</evidence>
<keyword evidence="1" id="KW-0378">Hydrolase</keyword>
<dbReference type="InterPro" id="IPR036457">
    <property type="entry name" value="PPM-type-like_dom_sf"/>
</dbReference>
<feature type="signal peptide" evidence="4">
    <location>
        <begin position="1"/>
        <end position="20"/>
    </location>
</feature>
<evidence type="ECO:0000313" key="7">
    <source>
        <dbReference type="Proteomes" id="UP001310022"/>
    </source>
</evidence>
<dbReference type="InterPro" id="IPR013783">
    <property type="entry name" value="Ig-like_fold"/>
</dbReference>